<keyword evidence="5" id="KW-1185">Reference proteome</keyword>
<dbReference type="EMBL" id="BDGG01000001">
    <property type="protein sequence ID" value="GAU90051.1"/>
    <property type="molecule type" value="Genomic_DNA"/>
</dbReference>
<dbReference type="GO" id="GO:0005861">
    <property type="term" value="C:troponin complex"/>
    <property type="evidence" value="ECO:0007669"/>
    <property type="project" value="InterPro"/>
</dbReference>
<evidence type="ECO:0000256" key="1">
    <source>
        <dbReference type="ARBA" id="ARBA00008330"/>
    </source>
</evidence>
<dbReference type="GO" id="GO:0006936">
    <property type="term" value="P:muscle contraction"/>
    <property type="evidence" value="ECO:0007669"/>
    <property type="project" value="TreeGrafter"/>
</dbReference>
<reference evidence="4 5" key="1">
    <citation type="journal article" date="2016" name="Nat. Commun.">
        <title>Extremotolerant tardigrade genome and improved radiotolerance of human cultured cells by tardigrade-unique protein.</title>
        <authorList>
            <person name="Hashimoto T."/>
            <person name="Horikawa D.D."/>
            <person name="Saito Y."/>
            <person name="Kuwahara H."/>
            <person name="Kozuka-Hata H."/>
            <person name="Shin-I T."/>
            <person name="Minakuchi Y."/>
            <person name="Ohishi K."/>
            <person name="Motoyama A."/>
            <person name="Aizu T."/>
            <person name="Enomoto A."/>
            <person name="Kondo K."/>
            <person name="Tanaka S."/>
            <person name="Hara Y."/>
            <person name="Koshikawa S."/>
            <person name="Sagara H."/>
            <person name="Miura T."/>
            <person name="Yokobori S."/>
            <person name="Miyagawa K."/>
            <person name="Suzuki Y."/>
            <person name="Kubo T."/>
            <person name="Oyama M."/>
            <person name="Kohara Y."/>
            <person name="Fujiyama A."/>
            <person name="Arakawa K."/>
            <person name="Katayama T."/>
            <person name="Toyoda A."/>
            <person name="Kunieda T."/>
        </authorList>
    </citation>
    <scope>NUCLEOTIDE SEQUENCE [LARGE SCALE GENOMIC DNA]</scope>
    <source>
        <strain evidence="4 5">YOKOZUNA-1</strain>
    </source>
</reference>
<feature type="compositionally biased region" description="Basic and acidic residues" evidence="2">
    <location>
        <begin position="271"/>
        <end position="320"/>
    </location>
</feature>
<dbReference type="Pfam" id="PF00992">
    <property type="entry name" value="Troponin"/>
    <property type="match status" value="1"/>
</dbReference>
<dbReference type="SUPFAM" id="SSF90250">
    <property type="entry name" value="Troponin coil-coiled subunits"/>
    <property type="match status" value="1"/>
</dbReference>
<evidence type="ECO:0008006" key="6">
    <source>
        <dbReference type="Google" id="ProtNLM"/>
    </source>
</evidence>
<dbReference type="InterPro" id="IPR027707">
    <property type="entry name" value="TNNT"/>
</dbReference>
<comment type="caution">
    <text evidence="4">The sequence shown here is derived from an EMBL/GenBank/DDBJ whole genome shotgun (WGS) entry which is preliminary data.</text>
</comment>
<name>A0A1D1UKS4_RAMVA</name>
<gene>
    <name evidence="4" type="primary">RvY_02526</name>
    <name evidence="4" type="synonym">RvY_02526.1</name>
    <name evidence="4" type="ORF">RvY_02526-1</name>
</gene>
<feature type="region of interest" description="Disordered" evidence="2">
    <location>
        <begin position="234"/>
        <end position="364"/>
    </location>
</feature>
<dbReference type="InterPro" id="IPR001978">
    <property type="entry name" value="Troponin"/>
</dbReference>
<feature type="region of interest" description="Disordered" evidence="2">
    <location>
        <begin position="21"/>
        <end position="153"/>
    </location>
</feature>
<dbReference type="InterPro" id="IPR038077">
    <property type="entry name" value="Troponin_sf"/>
</dbReference>
<accession>A0A1D1UKS4</accession>
<dbReference type="Gene3D" id="1.20.5.350">
    <property type="match status" value="1"/>
</dbReference>
<evidence type="ECO:0000256" key="2">
    <source>
        <dbReference type="SAM" id="MobiDB-lite"/>
    </source>
</evidence>
<organism evidence="4 5">
    <name type="scientific">Ramazzottius varieornatus</name>
    <name type="common">Water bear</name>
    <name type="synonym">Tardigrade</name>
    <dbReference type="NCBI Taxonomy" id="947166"/>
    <lineage>
        <taxon>Eukaryota</taxon>
        <taxon>Metazoa</taxon>
        <taxon>Ecdysozoa</taxon>
        <taxon>Tardigrada</taxon>
        <taxon>Eutardigrada</taxon>
        <taxon>Parachela</taxon>
        <taxon>Hypsibioidea</taxon>
        <taxon>Ramazzottiidae</taxon>
        <taxon>Ramazzottius</taxon>
    </lineage>
</organism>
<protein>
    <recommendedName>
        <fullName evidence="6">Troponin T</fullName>
    </recommendedName>
</protein>
<evidence type="ECO:0000256" key="3">
    <source>
        <dbReference type="SAM" id="SignalP"/>
    </source>
</evidence>
<dbReference type="GO" id="GO:0006937">
    <property type="term" value="P:regulation of muscle contraction"/>
    <property type="evidence" value="ECO:0007669"/>
    <property type="project" value="InterPro"/>
</dbReference>
<dbReference type="AlphaFoldDB" id="A0A1D1UKS4"/>
<sequence length="364" mass="43183">MSLIHVFFLSLFLFREEEKVKTKSHGGHNEPAEEKTEAQLVIEEKQRKHAEEEATRLRELEEQRRMDREREEEELRRLKEKQAQRKKEREEEEAKLAEQARIAEEQRRHEEEERRQAKEEEKRRKQEEAERRKAAAIAATAGGRNFTVDRREGESTMDKFMNVSKAKTEMALNTNELEALKQRTIADRVKPLALSGLDVPHLKQKAEELWKQIIQLETAQYDLSERSKRQEYDIKELNERQRQSNRQKYVAQGLEAEQNTRYPPKVQIISKYERRTDRRTFGDRKGLFDGDKKEEQKELIKPKAVRRQEWIKKKEEERQRGSTYAADDDQHQESSSYSSSRHQAQEDQENHGAEAVEAGGDEEE</sequence>
<dbReference type="OrthoDB" id="330499at2759"/>
<evidence type="ECO:0000313" key="5">
    <source>
        <dbReference type="Proteomes" id="UP000186922"/>
    </source>
</evidence>
<feature type="compositionally biased region" description="Basic and acidic residues" evidence="2">
    <location>
        <begin position="21"/>
        <end position="133"/>
    </location>
</feature>
<dbReference type="Proteomes" id="UP000186922">
    <property type="component" value="Unassembled WGS sequence"/>
</dbReference>
<proteinExistence type="inferred from homology"/>
<comment type="similarity">
    <text evidence="1">Belongs to the troponin T family.</text>
</comment>
<dbReference type="GO" id="GO:0005523">
    <property type="term" value="F:tropomyosin binding"/>
    <property type="evidence" value="ECO:0007669"/>
    <property type="project" value="TreeGrafter"/>
</dbReference>
<feature type="chain" id="PRO_5008897310" description="Troponin T" evidence="3">
    <location>
        <begin position="20"/>
        <end position="364"/>
    </location>
</feature>
<dbReference type="PANTHER" id="PTHR11521">
    <property type="entry name" value="TROPONIN T"/>
    <property type="match status" value="1"/>
</dbReference>
<dbReference type="PANTHER" id="PTHR11521:SF1">
    <property type="entry name" value="TROPONIN T, SKELETAL MUSCLE"/>
    <property type="match status" value="1"/>
</dbReference>
<dbReference type="GO" id="GO:0045214">
    <property type="term" value="P:sarcomere organization"/>
    <property type="evidence" value="ECO:0007669"/>
    <property type="project" value="TreeGrafter"/>
</dbReference>
<keyword evidence="3" id="KW-0732">Signal</keyword>
<evidence type="ECO:0000313" key="4">
    <source>
        <dbReference type="EMBL" id="GAU90051.1"/>
    </source>
</evidence>
<dbReference type="STRING" id="947166.A0A1D1UKS4"/>
<feature type="signal peptide" evidence="3">
    <location>
        <begin position="1"/>
        <end position="19"/>
    </location>
</feature>
<feature type="compositionally biased region" description="Basic and acidic residues" evidence="2">
    <location>
        <begin position="343"/>
        <end position="354"/>
    </location>
</feature>